<keyword evidence="3" id="KW-0479">Metal-binding</keyword>
<dbReference type="GO" id="GO:0005737">
    <property type="term" value="C:cytoplasm"/>
    <property type="evidence" value="ECO:0007669"/>
    <property type="project" value="TreeGrafter"/>
</dbReference>
<comment type="cofactor">
    <cofactor evidence="1">
        <name>Ca(2+)</name>
        <dbReference type="ChEBI" id="CHEBI:29108"/>
    </cofactor>
</comment>
<dbReference type="AlphaFoldDB" id="A0A4Q6XNX9"/>
<name>A0A4Q6XNX9_9SPHI</name>
<dbReference type="InterPro" id="IPR035874">
    <property type="entry name" value="IDS"/>
</dbReference>
<dbReference type="GO" id="GO:0004423">
    <property type="term" value="F:iduronate-2-sulfatase activity"/>
    <property type="evidence" value="ECO:0007669"/>
    <property type="project" value="InterPro"/>
</dbReference>
<dbReference type="InterPro" id="IPR024607">
    <property type="entry name" value="Sulfatase_CS"/>
</dbReference>
<organism evidence="8 9">
    <name type="scientific">Sphingobacterium corticibacterium</name>
    <dbReference type="NCBI Taxonomy" id="2484746"/>
    <lineage>
        <taxon>Bacteria</taxon>
        <taxon>Pseudomonadati</taxon>
        <taxon>Bacteroidota</taxon>
        <taxon>Sphingobacteriia</taxon>
        <taxon>Sphingobacteriales</taxon>
        <taxon>Sphingobacteriaceae</taxon>
        <taxon>Sphingobacterium</taxon>
    </lineage>
</organism>
<accession>A0A4Q6XNX9</accession>
<evidence type="ECO:0000259" key="7">
    <source>
        <dbReference type="Pfam" id="PF00884"/>
    </source>
</evidence>
<evidence type="ECO:0000256" key="5">
    <source>
        <dbReference type="ARBA" id="ARBA00022801"/>
    </source>
</evidence>
<reference evidence="8 9" key="1">
    <citation type="submission" date="2019-02" db="EMBL/GenBank/DDBJ databases">
        <authorList>
            <person name="Li Y."/>
        </authorList>
    </citation>
    <scope>NUCLEOTIDE SEQUENCE [LARGE SCALE GENOMIC DNA]</scope>
    <source>
        <strain evidence="8 9">30C10-4-7</strain>
    </source>
</reference>
<evidence type="ECO:0000256" key="3">
    <source>
        <dbReference type="ARBA" id="ARBA00022723"/>
    </source>
</evidence>
<evidence type="ECO:0000256" key="2">
    <source>
        <dbReference type="ARBA" id="ARBA00008779"/>
    </source>
</evidence>
<dbReference type="PROSITE" id="PS00149">
    <property type="entry name" value="SULFATASE_2"/>
    <property type="match status" value="1"/>
</dbReference>
<feature type="domain" description="Sulfatase N-terminal" evidence="7">
    <location>
        <begin position="25"/>
        <end position="364"/>
    </location>
</feature>
<sequence>MKRFCTSVLVILLGIYASFGQVKRPNILFIASDDLNVDMNVFDDPFVKTPNLDRLFKLGVRFDRAYCQYPLCAPSRASLLTGLRPDETKVKDLFTFFRDTLPDVVTLPQLFKNNGYFTARVGKIYHYGVPSQIGTNGQDDSLSWDVRVNPIGIDRQQEENITNYTPGVPLGGALSFWAAPGSDEEQTDGKVALEAIKLLEEHKNEPFFLAVGFFRPHTPYVAPKKYFDLYPVEKINLPEEQEGEWEDKPEAARFTLTDHSGLNVAQRKELTQAYYASISFMDAQVGKLLDQLDSLALTENTIIVFWSDHGYALGQHGQWMKQTLFEHTARVPLLIAAPGHAKKERTLSTAELIDIYPTLAELAGLNPPHRLQGKSLVDVLQRPELAIERPAYTQIDKNVKQKAWYRNIDRDYLGRSVRYKQWRYTEWNEGRDGAELYNYENDPNEFKNLVTDPDYTQILEELKGILHRDK</sequence>
<evidence type="ECO:0000256" key="6">
    <source>
        <dbReference type="ARBA" id="ARBA00022837"/>
    </source>
</evidence>
<keyword evidence="6" id="KW-0106">Calcium</keyword>
<dbReference type="Pfam" id="PF00884">
    <property type="entry name" value="Sulfatase"/>
    <property type="match status" value="1"/>
</dbReference>
<dbReference type="PROSITE" id="PS00523">
    <property type="entry name" value="SULFATASE_1"/>
    <property type="match status" value="1"/>
</dbReference>
<protein>
    <submittedName>
        <fullName evidence="8">DUF4976 domain-containing protein</fullName>
    </submittedName>
</protein>
<evidence type="ECO:0000313" key="9">
    <source>
        <dbReference type="Proteomes" id="UP000292855"/>
    </source>
</evidence>
<evidence type="ECO:0000313" key="8">
    <source>
        <dbReference type="EMBL" id="RZF58309.1"/>
    </source>
</evidence>
<dbReference type="RefSeq" id="WP_130142859.1">
    <property type="nucleotide sequence ID" value="NZ_SGIT01000004.1"/>
</dbReference>
<dbReference type="Gene3D" id="3.40.720.10">
    <property type="entry name" value="Alkaline Phosphatase, subunit A"/>
    <property type="match status" value="1"/>
</dbReference>
<evidence type="ECO:0000256" key="1">
    <source>
        <dbReference type="ARBA" id="ARBA00001913"/>
    </source>
</evidence>
<keyword evidence="4" id="KW-0732">Signal</keyword>
<proteinExistence type="inferred from homology"/>
<keyword evidence="9" id="KW-1185">Reference proteome</keyword>
<dbReference type="Proteomes" id="UP000292855">
    <property type="component" value="Unassembled WGS sequence"/>
</dbReference>
<dbReference type="OrthoDB" id="9764377at2"/>
<comment type="similarity">
    <text evidence="2">Belongs to the sulfatase family.</text>
</comment>
<dbReference type="CDD" id="cd16030">
    <property type="entry name" value="iduronate-2-sulfatase"/>
    <property type="match status" value="1"/>
</dbReference>
<dbReference type="PANTHER" id="PTHR45953">
    <property type="entry name" value="IDURONATE 2-SULFATASE"/>
    <property type="match status" value="1"/>
</dbReference>
<keyword evidence="5" id="KW-0378">Hydrolase</keyword>
<gene>
    <name evidence="8" type="ORF">EWE74_16960</name>
</gene>
<dbReference type="EMBL" id="SGIT01000004">
    <property type="protein sequence ID" value="RZF58309.1"/>
    <property type="molecule type" value="Genomic_DNA"/>
</dbReference>
<dbReference type="InterPro" id="IPR000917">
    <property type="entry name" value="Sulfatase_N"/>
</dbReference>
<dbReference type="InterPro" id="IPR017850">
    <property type="entry name" value="Alkaline_phosphatase_core_sf"/>
</dbReference>
<evidence type="ECO:0000256" key="4">
    <source>
        <dbReference type="ARBA" id="ARBA00022729"/>
    </source>
</evidence>
<dbReference type="GO" id="GO:0046872">
    <property type="term" value="F:metal ion binding"/>
    <property type="evidence" value="ECO:0007669"/>
    <property type="project" value="UniProtKB-KW"/>
</dbReference>
<comment type="caution">
    <text evidence="8">The sequence shown here is derived from an EMBL/GenBank/DDBJ whole genome shotgun (WGS) entry which is preliminary data.</text>
</comment>
<dbReference type="SUPFAM" id="SSF53649">
    <property type="entry name" value="Alkaline phosphatase-like"/>
    <property type="match status" value="1"/>
</dbReference>
<dbReference type="PANTHER" id="PTHR45953:SF1">
    <property type="entry name" value="IDURONATE 2-SULFATASE"/>
    <property type="match status" value="1"/>
</dbReference>